<feature type="region of interest" description="Disordered" evidence="1">
    <location>
        <begin position="36"/>
        <end position="55"/>
    </location>
</feature>
<evidence type="ECO:0000313" key="2">
    <source>
        <dbReference type="EMBL" id="TWT43129.1"/>
    </source>
</evidence>
<feature type="compositionally biased region" description="Low complexity" evidence="1">
    <location>
        <begin position="8"/>
        <end position="18"/>
    </location>
</feature>
<protein>
    <submittedName>
        <fullName evidence="2">Uncharacterized protein</fullName>
    </submittedName>
</protein>
<feature type="region of interest" description="Disordered" evidence="1">
    <location>
        <begin position="1"/>
        <end position="20"/>
    </location>
</feature>
<evidence type="ECO:0000313" key="3">
    <source>
        <dbReference type="Proteomes" id="UP000318995"/>
    </source>
</evidence>
<sequence length="55" mass="6071">MSRGNKIPAPEAPECPAEMSPDDCLVRIVGHALDRSETGNMPSARSYRVFTQKPR</sequence>
<evidence type="ECO:0000256" key="1">
    <source>
        <dbReference type="SAM" id="MobiDB-lite"/>
    </source>
</evidence>
<reference evidence="2 3" key="1">
    <citation type="submission" date="2019-02" db="EMBL/GenBank/DDBJ databases">
        <title>Deep-cultivation of Planctomycetes and their phenomic and genomic characterization uncovers novel biology.</title>
        <authorList>
            <person name="Wiegand S."/>
            <person name="Jogler M."/>
            <person name="Boedeker C."/>
            <person name="Pinto D."/>
            <person name="Vollmers J."/>
            <person name="Rivas-Marin E."/>
            <person name="Kohn T."/>
            <person name="Peeters S.H."/>
            <person name="Heuer A."/>
            <person name="Rast P."/>
            <person name="Oberbeckmann S."/>
            <person name="Bunk B."/>
            <person name="Jeske O."/>
            <person name="Meyerdierks A."/>
            <person name="Storesund J.E."/>
            <person name="Kallscheuer N."/>
            <person name="Luecker S."/>
            <person name="Lage O.M."/>
            <person name="Pohl T."/>
            <person name="Merkel B.J."/>
            <person name="Hornburger P."/>
            <person name="Mueller R.-W."/>
            <person name="Bruemmer F."/>
            <person name="Labrenz M."/>
            <person name="Spormann A.M."/>
            <person name="Op Den Camp H."/>
            <person name="Overmann J."/>
            <person name="Amann R."/>
            <person name="Jetten M.S.M."/>
            <person name="Mascher T."/>
            <person name="Medema M.H."/>
            <person name="Devos D.P."/>
            <person name="Kaster A.-K."/>
            <person name="Ovreas L."/>
            <person name="Rohde M."/>
            <person name="Galperin M.Y."/>
            <person name="Jogler C."/>
        </authorList>
    </citation>
    <scope>NUCLEOTIDE SEQUENCE [LARGE SCALE GENOMIC DNA]</scope>
    <source>
        <strain evidence="2 3">Pla111</strain>
    </source>
</reference>
<organism evidence="2 3">
    <name type="scientific">Botrimarina hoheduenensis</name>
    <dbReference type="NCBI Taxonomy" id="2528000"/>
    <lineage>
        <taxon>Bacteria</taxon>
        <taxon>Pseudomonadati</taxon>
        <taxon>Planctomycetota</taxon>
        <taxon>Planctomycetia</taxon>
        <taxon>Pirellulales</taxon>
        <taxon>Lacipirellulaceae</taxon>
        <taxon>Botrimarina</taxon>
    </lineage>
</organism>
<dbReference type="AlphaFoldDB" id="A0A5C5VZC1"/>
<name>A0A5C5VZC1_9BACT</name>
<accession>A0A5C5VZC1</accession>
<dbReference type="Proteomes" id="UP000318995">
    <property type="component" value="Unassembled WGS sequence"/>
</dbReference>
<proteinExistence type="predicted"/>
<dbReference type="EMBL" id="SJPH01000004">
    <property type="protein sequence ID" value="TWT43129.1"/>
    <property type="molecule type" value="Genomic_DNA"/>
</dbReference>
<gene>
    <name evidence="2" type="ORF">Pla111_20790</name>
</gene>
<comment type="caution">
    <text evidence="2">The sequence shown here is derived from an EMBL/GenBank/DDBJ whole genome shotgun (WGS) entry which is preliminary data.</text>
</comment>
<keyword evidence="3" id="KW-1185">Reference proteome</keyword>